<dbReference type="InterPro" id="IPR001812">
    <property type="entry name" value="Trypano_VSG_A_N_dom"/>
</dbReference>
<dbReference type="GO" id="GO:0042783">
    <property type="term" value="P:symbiont-mediated evasion of host immune response"/>
    <property type="evidence" value="ECO:0007669"/>
    <property type="project" value="InterPro"/>
</dbReference>
<dbReference type="GO" id="GO:0098552">
    <property type="term" value="C:side of membrane"/>
    <property type="evidence" value="ECO:0007669"/>
    <property type="project" value="UniProtKB-KW"/>
</dbReference>
<name>A0A1J0R7I9_9TRYP</name>
<dbReference type="GO" id="GO:0005886">
    <property type="term" value="C:plasma membrane"/>
    <property type="evidence" value="ECO:0007669"/>
    <property type="project" value="UniProtKB-SubCell"/>
</dbReference>
<feature type="domain" description="Trypanosome variant surface glycoprotein A-type N-terminal" evidence="8">
    <location>
        <begin position="29"/>
        <end position="391"/>
    </location>
</feature>
<dbReference type="VEuPathDB" id="TriTrypDB:Tb427_000224000"/>
<reference evidence="9" key="1">
    <citation type="submission" date="2016-08" db="EMBL/GenBank/DDBJ databases">
        <title>VSG repertoire of Trypanosoma brucei EATRO 1125.</title>
        <authorList>
            <person name="Cross G.A."/>
        </authorList>
    </citation>
    <scope>NUCLEOTIDE SEQUENCE</scope>
    <source>
        <strain evidence="9">EATRO 1125</strain>
    </source>
</reference>
<dbReference type="Pfam" id="PF00913">
    <property type="entry name" value="Trypan_glycop"/>
    <property type="match status" value="1"/>
</dbReference>
<accession>A0A1J0R7I9</accession>
<keyword evidence="5" id="KW-0325">Glycoprotein</keyword>
<keyword evidence="3" id="KW-0336">GPI-anchor</keyword>
<evidence type="ECO:0000259" key="8">
    <source>
        <dbReference type="Pfam" id="PF00913"/>
    </source>
</evidence>
<dbReference type="VEuPathDB" id="TriTrypDB:Tb11.v5.1019"/>
<evidence type="ECO:0000256" key="5">
    <source>
        <dbReference type="ARBA" id="ARBA00023180"/>
    </source>
</evidence>
<organism evidence="9">
    <name type="scientific">Trypanosoma brucei</name>
    <dbReference type="NCBI Taxonomy" id="5691"/>
    <lineage>
        <taxon>Eukaryota</taxon>
        <taxon>Discoba</taxon>
        <taxon>Euglenozoa</taxon>
        <taxon>Kinetoplastea</taxon>
        <taxon>Metakinetoplastina</taxon>
        <taxon>Trypanosomatida</taxon>
        <taxon>Trypanosomatidae</taxon>
        <taxon>Trypanosoma</taxon>
    </lineage>
</organism>
<proteinExistence type="predicted"/>
<comment type="subcellular location">
    <subcellularLocation>
        <location evidence="1">Cell membrane</location>
        <topology evidence="1">Lipid-anchor</topology>
        <topology evidence="1">GPI-anchor</topology>
    </subcellularLocation>
</comment>
<dbReference type="SUPFAM" id="SSF58087">
    <property type="entry name" value="Variant surface glycoprotein (N-terminal domain)"/>
    <property type="match status" value="1"/>
</dbReference>
<evidence type="ECO:0000256" key="3">
    <source>
        <dbReference type="ARBA" id="ARBA00022622"/>
    </source>
</evidence>
<evidence type="ECO:0000256" key="1">
    <source>
        <dbReference type="ARBA" id="ARBA00004609"/>
    </source>
</evidence>
<evidence type="ECO:0000256" key="4">
    <source>
        <dbReference type="ARBA" id="ARBA00023136"/>
    </source>
</evidence>
<keyword evidence="6" id="KW-0449">Lipoprotein</keyword>
<protein>
    <submittedName>
        <fullName evidence="9">Variant surface glycoprotein 1125.1692</fullName>
    </submittedName>
</protein>
<keyword evidence="2" id="KW-1003">Cell membrane</keyword>
<sequence length="470" mass="50676">MGQSTANTAFVVFVAANLDSVNAELHNTKAQLNKAYDTATYFRQVSQNGHRHLKAALSNVEAAVKQTNKLLVLSKRSKDATAAAAQILATQILQQVQRTTTALEAAAVDAIDGMAAANRIACMQEVVAELETTTIQNQNVRTAANVADSALLKIQPAITVSQHGACLTGVDSRPALVAGNERGTNGKLEWSFTAIGANTAGTASGQPLTICCSTQAEDTPIERAQCGTPETQIGIQGGKVFTTTKLTGHRVTNGDNTEYNELAANDKIPSRKTLNPELKLLRKLEAARAAIEALSMDSNATTLAQAEQLKGVIAKALDEGKGSYSKTETKTKVDAFLKELFGDKEENVKTTIEKDLKELKPPKSAVRGNGEKKLAAIKDPKALANAQIYYTVTGYIADQEEKKNQASPSCPTKTDKTTEPPKKRADECKKHKTAEDCKKKTGCDFDEKKTRNAFPKLILIKKMKNRFLEI</sequence>
<evidence type="ECO:0000256" key="2">
    <source>
        <dbReference type="ARBA" id="ARBA00022475"/>
    </source>
</evidence>
<evidence type="ECO:0000256" key="7">
    <source>
        <dbReference type="SAM" id="MobiDB-lite"/>
    </source>
</evidence>
<feature type="region of interest" description="Disordered" evidence="7">
    <location>
        <begin position="401"/>
        <end position="431"/>
    </location>
</feature>
<feature type="compositionally biased region" description="Basic and acidic residues" evidence="7">
    <location>
        <begin position="413"/>
        <end position="431"/>
    </location>
</feature>
<dbReference type="EMBL" id="KX699890">
    <property type="protein sequence ID" value="APD73846.1"/>
    <property type="molecule type" value="Genomic_DNA"/>
</dbReference>
<dbReference type="AlphaFoldDB" id="A0A1J0R7I9"/>
<evidence type="ECO:0000256" key="6">
    <source>
        <dbReference type="ARBA" id="ARBA00023288"/>
    </source>
</evidence>
<dbReference type="Gene3D" id="1.10.470.10">
    <property type="entry name" value="Variant Surface Glycoprotein, subunit A, domain 2"/>
    <property type="match status" value="1"/>
</dbReference>
<evidence type="ECO:0000313" key="9">
    <source>
        <dbReference type="EMBL" id="APD73846.1"/>
    </source>
</evidence>
<keyword evidence="4" id="KW-0472">Membrane</keyword>